<keyword evidence="3" id="KW-0238">DNA-binding</keyword>
<dbReference type="EMBL" id="BJXR01000076">
    <property type="protein sequence ID" value="GEN13218.1"/>
    <property type="molecule type" value="Genomic_DNA"/>
</dbReference>
<evidence type="ECO:0000313" key="9">
    <source>
        <dbReference type="Proteomes" id="UP000321514"/>
    </source>
</evidence>
<gene>
    <name evidence="6" type="ORF">MFU01_82550</name>
    <name evidence="7" type="ORF">SAMN05443572_11935</name>
</gene>
<keyword evidence="4" id="KW-0804">Transcription</keyword>
<comment type="caution">
    <text evidence="6">The sequence shown here is derived from an EMBL/GenBank/DDBJ whole genome shotgun (WGS) entry which is preliminary data.</text>
</comment>
<dbReference type="Gene3D" id="3.40.190.290">
    <property type="match status" value="1"/>
</dbReference>
<proteinExistence type="inferred from homology"/>
<evidence type="ECO:0000256" key="2">
    <source>
        <dbReference type="ARBA" id="ARBA00023015"/>
    </source>
</evidence>
<protein>
    <submittedName>
        <fullName evidence="6">LysR family transcriptional regulator</fullName>
    </submittedName>
    <submittedName>
        <fullName evidence="7">Transcriptional regulator, LysR family</fullName>
    </submittedName>
</protein>
<dbReference type="InterPro" id="IPR058163">
    <property type="entry name" value="LysR-type_TF_proteobact-type"/>
</dbReference>
<sequence length="304" mass="33240">MNGTLVDENLGLFVAVARQLSFVEAAKRLGMSTSTVSRRIALLEETLGTRLLQRTSRRVGLTLEGTRLLERAGPLLDQLGAVLDQSVDREEEPAGRLRVTAPVTSGGQRIAPLLFSFAARHPRVAVELTLTNAVVDLVEEGFDLAFRVGPIRDAELVARRLWSIESVFAASPRFVQDTLKGQTQLTREALAKVPAVMAMPRGVWRLRRRDGGVEEVRPMEVRVAVNDTQVAVAAALAGLGVVSAARELVAAHGKKLVPLTVKGRTPEPRELFAVYPSRKQLSTRARRALDWVMEHGAPESPRRA</sequence>
<dbReference type="Proteomes" id="UP000183760">
    <property type="component" value="Unassembled WGS sequence"/>
</dbReference>
<name>A0A511TJ20_MYXFU</name>
<dbReference type="SUPFAM" id="SSF53850">
    <property type="entry name" value="Periplasmic binding protein-like II"/>
    <property type="match status" value="1"/>
</dbReference>
<dbReference type="PANTHER" id="PTHR30537">
    <property type="entry name" value="HTH-TYPE TRANSCRIPTIONAL REGULATOR"/>
    <property type="match status" value="1"/>
</dbReference>
<evidence type="ECO:0000313" key="7">
    <source>
        <dbReference type="EMBL" id="SEU42340.1"/>
    </source>
</evidence>
<dbReference type="InterPro" id="IPR005119">
    <property type="entry name" value="LysR_subst-bd"/>
</dbReference>
<dbReference type="Proteomes" id="UP000321514">
    <property type="component" value="Unassembled WGS sequence"/>
</dbReference>
<dbReference type="Pfam" id="PF00126">
    <property type="entry name" value="HTH_1"/>
    <property type="match status" value="1"/>
</dbReference>
<dbReference type="GO" id="GO:0043565">
    <property type="term" value="F:sequence-specific DNA binding"/>
    <property type="evidence" value="ECO:0007669"/>
    <property type="project" value="TreeGrafter"/>
</dbReference>
<dbReference type="EMBL" id="FOIB01000019">
    <property type="protein sequence ID" value="SEU42340.1"/>
    <property type="molecule type" value="Genomic_DNA"/>
</dbReference>
<feature type="domain" description="HTH lysR-type" evidence="5">
    <location>
        <begin position="13"/>
        <end position="62"/>
    </location>
</feature>
<comment type="similarity">
    <text evidence="1">Belongs to the LysR transcriptional regulatory family.</text>
</comment>
<evidence type="ECO:0000259" key="5">
    <source>
        <dbReference type="PROSITE" id="PS50931"/>
    </source>
</evidence>
<dbReference type="SUPFAM" id="SSF46785">
    <property type="entry name" value="Winged helix' DNA-binding domain"/>
    <property type="match status" value="1"/>
</dbReference>
<dbReference type="OrthoDB" id="5416547at2"/>
<evidence type="ECO:0000256" key="4">
    <source>
        <dbReference type="ARBA" id="ARBA00023163"/>
    </source>
</evidence>
<dbReference type="GO" id="GO:0003700">
    <property type="term" value="F:DNA-binding transcription factor activity"/>
    <property type="evidence" value="ECO:0007669"/>
    <property type="project" value="InterPro"/>
</dbReference>
<evidence type="ECO:0000313" key="6">
    <source>
        <dbReference type="EMBL" id="GEN13218.1"/>
    </source>
</evidence>
<dbReference type="InterPro" id="IPR036390">
    <property type="entry name" value="WH_DNA-bd_sf"/>
</dbReference>
<dbReference type="Pfam" id="PF03466">
    <property type="entry name" value="LysR_substrate"/>
    <property type="match status" value="1"/>
</dbReference>
<accession>A0A511TJ20</accession>
<dbReference type="PANTHER" id="PTHR30537:SF5">
    <property type="entry name" value="HTH-TYPE TRANSCRIPTIONAL ACTIVATOR TTDR-RELATED"/>
    <property type="match status" value="1"/>
</dbReference>
<dbReference type="AlphaFoldDB" id="A0A511TJ20"/>
<keyword evidence="2" id="KW-0805">Transcription regulation</keyword>
<evidence type="ECO:0000256" key="1">
    <source>
        <dbReference type="ARBA" id="ARBA00009437"/>
    </source>
</evidence>
<dbReference type="Gene3D" id="1.10.10.10">
    <property type="entry name" value="Winged helix-like DNA-binding domain superfamily/Winged helix DNA-binding domain"/>
    <property type="match status" value="1"/>
</dbReference>
<reference evidence="6 9" key="2">
    <citation type="submission" date="2019-07" db="EMBL/GenBank/DDBJ databases">
        <title>Whole genome shotgun sequence of Myxococcus fulvus NBRC 100333.</title>
        <authorList>
            <person name="Hosoyama A."/>
            <person name="Uohara A."/>
            <person name="Ohji S."/>
            <person name="Ichikawa N."/>
        </authorList>
    </citation>
    <scope>NUCLEOTIDE SEQUENCE [LARGE SCALE GENOMIC DNA]</scope>
    <source>
        <strain evidence="6 9">NBRC 100333</strain>
    </source>
</reference>
<dbReference type="InterPro" id="IPR000847">
    <property type="entry name" value="LysR_HTH_N"/>
</dbReference>
<dbReference type="FunFam" id="1.10.10.10:FF:000001">
    <property type="entry name" value="LysR family transcriptional regulator"/>
    <property type="match status" value="1"/>
</dbReference>
<evidence type="ECO:0000313" key="8">
    <source>
        <dbReference type="Proteomes" id="UP000183760"/>
    </source>
</evidence>
<reference evidence="7 8" key="1">
    <citation type="submission" date="2016-10" db="EMBL/GenBank/DDBJ databases">
        <authorList>
            <person name="Varghese N."/>
            <person name="Submissions S."/>
        </authorList>
    </citation>
    <scope>NUCLEOTIDE SEQUENCE [LARGE SCALE GENOMIC DNA]</scope>
    <source>
        <strain evidence="7 8">DSM 16525</strain>
    </source>
</reference>
<dbReference type="GO" id="GO:0006351">
    <property type="term" value="P:DNA-templated transcription"/>
    <property type="evidence" value="ECO:0007669"/>
    <property type="project" value="TreeGrafter"/>
</dbReference>
<evidence type="ECO:0000256" key="3">
    <source>
        <dbReference type="ARBA" id="ARBA00023125"/>
    </source>
</evidence>
<dbReference type="RefSeq" id="WP_074959346.1">
    <property type="nucleotide sequence ID" value="NZ_BJXR01000076.1"/>
</dbReference>
<dbReference type="PROSITE" id="PS50931">
    <property type="entry name" value="HTH_LYSR"/>
    <property type="match status" value="1"/>
</dbReference>
<keyword evidence="8" id="KW-1185">Reference proteome</keyword>
<dbReference type="CDD" id="cd08422">
    <property type="entry name" value="PBP2_CrgA_like"/>
    <property type="match status" value="1"/>
</dbReference>
<dbReference type="InterPro" id="IPR036388">
    <property type="entry name" value="WH-like_DNA-bd_sf"/>
</dbReference>
<organism evidence="6 9">
    <name type="scientific">Myxococcus fulvus</name>
    <dbReference type="NCBI Taxonomy" id="33"/>
    <lineage>
        <taxon>Bacteria</taxon>
        <taxon>Pseudomonadati</taxon>
        <taxon>Myxococcota</taxon>
        <taxon>Myxococcia</taxon>
        <taxon>Myxococcales</taxon>
        <taxon>Cystobacterineae</taxon>
        <taxon>Myxococcaceae</taxon>
        <taxon>Myxococcus</taxon>
    </lineage>
</organism>